<reference evidence="12" key="1">
    <citation type="submission" date="2022-01" db="EMBL/GenBank/DDBJ databases">
        <title>Collection of gut derived symbiotic bacterial strains cultured from healthy donors.</title>
        <authorList>
            <person name="Lin H."/>
            <person name="Kohout C."/>
            <person name="Waligurski E."/>
            <person name="Pamer E.G."/>
        </authorList>
    </citation>
    <scope>NUCLEOTIDE SEQUENCE</scope>
    <source>
        <strain evidence="12">DFI.7.46</strain>
    </source>
</reference>
<feature type="region of interest" description="Disordered" evidence="9">
    <location>
        <begin position="254"/>
        <end position="282"/>
    </location>
</feature>
<dbReference type="Pfam" id="PF07730">
    <property type="entry name" value="HisKA_3"/>
    <property type="match status" value="1"/>
</dbReference>
<evidence type="ECO:0000256" key="3">
    <source>
        <dbReference type="ARBA" id="ARBA00022553"/>
    </source>
</evidence>
<comment type="caution">
    <text evidence="12">The sequence shown here is derived from an EMBL/GenBank/DDBJ whole genome shotgun (WGS) entry which is preliminary data.</text>
</comment>
<dbReference type="GO" id="GO:0016020">
    <property type="term" value="C:membrane"/>
    <property type="evidence" value="ECO:0007669"/>
    <property type="project" value="InterPro"/>
</dbReference>
<dbReference type="EMBL" id="JAKNHJ010000008">
    <property type="protein sequence ID" value="MCG4617908.1"/>
    <property type="molecule type" value="Genomic_DNA"/>
</dbReference>
<dbReference type="InterPro" id="IPR011712">
    <property type="entry name" value="Sig_transdc_His_kin_sub3_dim/P"/>
</dbReference>
<dbReference type="PANTHER" id="PTHR24421">
    <property type="entry name" value="NITRATE/NITRITE SENSOR PROTEIN NARX-RELATED"/>
    <property type="match status" value="1"/>
</dbReference>
<dbReference type="EC" id="2.7.13.3" evidence="2"/>
<evidence type="ECO:0000256" key="4">
    <source>
        <dbReference type="ARBA" id="ARBA00022679"/>
    </source>
</evidence>
<dbReference type="Gene3D" id="3.30.565.10">
    <property type="entry name" value="Histidine kinase-like ATPase, C-terminal domain"/>
    <property type="match status" value="1"/>
</dbReference>
<dbReference type="PANTHER" id="PTHR24421:SF10">
    <property type="entry name" value="NITRATE_NITRITE SENSOR PROTEIN NARQ"/>
    <property type="match status" value="1"/>
</dbReference>
<organism evidence="12 13">
    <name type="scientific">Varibaculum cambriense</name>
    <dbReference type="NCBI Taxonomy" id="184870"/>
    <lineage>
        <taxon>Bacteria</taxon>
        <taxon>Bacillati</taxon>
        <taxon>Actinomycetota</taxon>
        <taxon>Actinomycetes</taxon>
        <taxon>Actinomycetales</taxon>
        <taxon>Actinomycetaceae</taxon>
        <taxon>Varibaculum</taxon>
    </lineage>
</organism>
<proteinExistence type="predicted"/>
<feature type="transmembrane region" description="Helical" evidence="10">
    <location>
        <begin position="108"/>
        <end position="134"/>
    </location>
</feature>
<keyword evidence="8" id="KW-0902">Two-component regulatory system</keyword>
<evidence type="ECO:0000256" key="9">
    <source>
        <dbReference type="SAM" id="MobiDB-lite"/>
    </source>
</evidence>
<evidence type="ECO:0000313" key="12">
    <source>
        <dbReference type="EMBL" id="MCG4617908.1"/>
    </source>
</evidence>
<keyword evidence="10" id="KW-1133">Transmembrane helix</keyword>
<accession>A0AAJ1BBJ8</accession>
<evidence type="ECO:0000256" key="6">
    <source>
        <dbReference type="ARBA" id="ARBA00022777"/>
    </source>
</evidence>
<dbReference type="AlphaFoldDB" id="A0AAJ1BBJ8"/>
<evidence type="ECO:0000313" key="13">
    <source>
        <dbReference type="Proteomes" id="UP001200537"/>
    </source>
</evidence>
<comment type="catalytic activity">
    <reaction evidence="1">
        <text>ATP + protein L-histidine = ADP + protein N-phospho-L-histidine.</text>
        <dbReference type="EC" id="2.7.13.3"/>
    </reaction>
</comment>
<evidence type="ECO:0000256" key="8">
    <source>
        <dbReference type="ARBA" id="ARBA00023012"/>
    </source>
</evidence>
<dbReference type="Gene3D" id="1.20.5.1930">
    <property type="match status" value="1"/>
</dbReference>
<feature type="transmembrane region" description="Helical" evidence="10">
    <location>
        <begin position="154"/>
        <end position="174"/>
    </location>
</feature>
<keyword evidence="5" id="KW-0547">Nucleotide-binding</keyword>
<keyword evidence="10" id="KW-0812">Transmembrane</keyword>
<evidence type="ECO:0000256" key="7">
    <source>
        <dbReference type="ARBA" id="ARBA00022840"/>
    </source>
</evidence>
<dbReference type="GO" id="GO:0005524">
    <property type="term" value="F:ATP binding"/>
    <property type="evidence" value="ECO:0007669"/>
    <property type="project" value="UniProtKB-KW"/>
</dbReference>
<evidence type="ECO:0000256" key="1">
    <source>
        <dbReference type="ARBA" id="ARBA00000085"/>
    </source>
</evidence>
<protein>
    <recommendedName>
        <fullName evidence="2">histidine kinase</fullName>
        <ecNumber evidence="2">2.7.13.3</ecNumber>
    </recommendedName>
</protein>
<dbReference type="SUPFAM" id="SSF55874">
    <property type="entry name" value="ATPase domain of HSP90 chaperone/DNA topoisomerase II/histidine kinase"/>
    <property type="match status" value="1"/>
</dbReference>
<feature type="transmembrane region" description="Helical" evidence="10">
    <location>
        <begin position="28"/>
        <end position="46"/>
    </location>
</feature>
<dbReference type="Proteomes" id="UP001200537">
    <property type="component" value="Unassembled WGS sequence"/>
</dbReference>
<sequence>MQRIDPFFQGINDKKRVAPRMALLLGPAYFAVELLALLVHLAFMLIHPKKARITLANYTCAVRYRAGAMLGKPDANIWHLWAIPGNDSLLTGEGKLTPPAKTSRDIPILLFCLFVNAISFWALVILGCLVTQFFQFYFLRLLAPLSLGDGQPDLIATIGLWLVFSLGAAIYPRIIYSIAQGNPMDEQEIRQLHRSRREIVDAFEIERRRIERDLHDGAQQYLVAASMKVGEAELSLSLLEQELAKAAALEDTDASQNQLGKASGEAVLGEDAPPTELAGTLESSVKRESVSLPQFSAKIQEVLSLLRQAQDANDRSLVALRRTVAGVHPKVLSDKGLAEAVRDVCADSPVQVEMHVPEELPSLPAGAAAAAYYLVCESLTNIAKHVANPKASLLIVAGSSLVISIVDNGGGGAEIIPGHGLAGLQARLEAFGGNLRIVSPVGGPTTVRAEIPILIPNVEEDGFENHLG</sequence>
<dbReference type="GO" id="GO:0000155">
    <property type="term" value="F:phosphorelay sensor kinase activity"/>
    <property type="evidence" value="ECO:0007669"/>
    <property type="project" value="InterPro"/>
</dbReference>
<dbReference type="InterPro" id="IPR036890">
    <property type="entry name" value="HATPase_C_sf"/>
</dbReference>
<dbReference type="CDD" id="cd16917">
    <property type="entry name" value="HATPase_UhpB-NarQ-NarX-like"/>
    <property type="match status" value="1"/>
</dbReference>
<evidence type="ECO:0000256" key="2">
    <source>
        <dbReference type="ARBA" id="ARBA00012438"/>
    </source>
</evidence>
<keyword evidence="3" id="KW-0597">Phosphoprotein</keyword>
<keyword evidence="6 12" id="KW-0418">Kinase</keyword>
<keyword evidence="7" id="KW-0067">ATP-binding</keyword>
<feature type="domain" description="Signal transduction histidine kinase subgroup 3 dimerisation and phosphoacceptor" evidence="11">
    <location>
        <begin position="206"/>
        <end position="245"/>
    </location>
</feature>
<keyword evidence="4" id="KW-0808">Transferase</keyword>
<gene>
    <name evidence="12" type="ORF">L0M99_05310</name>
</gene>
<name>A0AAJ1BBJ8_9ACTO</name>
<evidence type="ECO:0000256" key="5">
    <source>
        <dbReference type="ARBA" id="ARBA00022741"/>
    </source>
</evidence>
<evidence type="ECO:0000259" key="11">
    <source>
        <dbReference type="Pfam" id="PF07730"/>
    </source>
</evidence>
<dbReference type="RefSeq" id="WP_024060053.1">
    <property type="nucleotide sequence ID" value="NZ_JAGZVZ010000006.1"/>
</dbReference>
<keyword evidence="10" id="KW-0472">Membrane</keyword>
<dbReference type="InterPro" id="IPR050482">
    <property type="entry name" value="Sensor_HK_TwoCompSys"/>
</dbReference>
<evidence type="ECO:0000256" key="10">
    <source>
        <dbReference type="SAM" id="Phobius"/>
    </source>
</evidence>
<dbReference type="GO" id="GO:0046983">
    <property type="term" value="F:protein dimerization activity"/>
    <property type="evidence" value="ECO:0007669"/>
    <property type="project" value="InterPro"/>
</dbReference>